<comment type="similarity">
    <text evidence="1 12">Belongs to the ABC transporter superfamily. ABCF family. Translational throttle EttA subfamily.</text>
</comment>
<comment type="domain">
    <text evidence="12">The P-site tRNA interaction motif (PtIM domain) probably interacts with the P-site tRNA(fMet) as well as the 23S rRNA.</text>
</comment>
<dbReference type="GO" id="GO:0043022">
    <property type="term" value="F:ribosome binding"/>
    <property type="evidence" value="ECO:0007669"/>
    <property type="project" value="UniProtKB-UniRule"/>
</dbReference>
<dbReference type="HAMAP" id="MF_00847">
    <property type="entry name" value="EttA"/>
    <property type="match status" value="1"/>
</dbReference>
<dbReference type="CDD" id="cd03221">
    <property type="entry name" value="ABCF_EF-3"/>
    <property type="match status" value="2"/>
</dbReference>
<evidence type="ECO:0000256" key="6">
    <source>
        <dbReference type="ARBA" id="ARBA00022741"/>
    </source>
</evidence>
<dbReference type="PANTHER" id="PTHR43858">
    <property type="entry name" value="ENERGY-DEPENDENT TRANSLATIONAL THROTTLE PROTEIN ETTA"/>
    <property type="match status" value="1"/>
</dbReference>
<evidence type="ECO:0000313" key="14">
    <source>
        <dbReference type="EMBL" id="MBJ7879918.1"/>
    </source>
</evidence>
<dbReference type="GO" id="GO:0006412">
    <property type="term" value="P:translation"/>
    <property type="evidence" value="ECO:0007669"/>
    <property type="project" value="UniProtKB-KW"/>
</dbReference>
<dbReference type="AlphaFoldDB" id="A0A934KSI8"/>
<dbReference type="GO" id="GO:0005737">
    <property type="term" value="C:cytoplasm"/>
    <property type="evidence" value="ECO:0007669"/>
    <property type="project" value="UniProtKB-SubCell"/>
</dbReference>
<feature type="domain" description="ABC transporter" evidence="13">
    <location>
        <begin position="333"/>
        <end position="559"/>
    </location>
</feature>
<evidence type="ECO:0000256" key="12">
    <source>
        <dbReference type="HAMAP-Rule" id="MF_00847"/>
    </source>
</evidence>
<keyword evidence="9 12" id="KW-0810">Translation regulation</keyword>
<keyword evidence="3 12" id="KW-0820">tRNA-binding</keyword>
<keyword evidence="6 12" id="KW-0547">Nucleotide-binding</keyword>
<dbReference type="Pfam" id="PF00005">
    <property type="entry name" value="ABC_tran"/>
    <property type="match status" value="2"/>
</dbReference>
<evidence type="ECO:0000256" key="8">
    <source>
        <dbReference type="ARBA" id="ARBA00022840"/>
    </source>
</evidence>
<protein>
    <recommendedName>
        <fullName evidence="12">Energy-dependent translational throttle protein EttA</fullName>
        <ecNumber evidence="12">3.6.1.-</ecNumber>
    </recommendedName>
    <alternativeName>
        <fullName evidence="12">Translational regulatory factor EttA</fullName>
    </alternativeName>
</protein>
<dbReference type="Gene3D" id="3.40.50.300">
    <property type="entry name" value="P-loop containing nucleotide triphosphate hydrolases"/>
    <property type="match status" value="2"/>
</dbReference>
<proteinExistence type="inferred from homology"/>
<feature type="domain" description="ABC transporter" evidence="13">
    <location>
        <begin position="9"/>
        <end position="268"/>
    </location>
</feature>
<dbReference type="PROSITE" id="PS50893">
    <property type="entry name" value="ABC_TRANSPORTER_2"/>
    <property type="match status" value="2"/>
</dbReference>
<evidence type="ECO:0000256" key="1">
    <source>
        <dbReference type="ARBA" id="ARBA00005868"/>
    </source>
</evidence>
<dbReference type="GO" id="GO:0005524">
    <property type="term" value="F:ATP binding"/>
    <property type="evidence" value="ECO:0007669"/>
    <property type="project" value="UniProtKB-UniRule"/>
</dbReference>
<evidence type="ECO:0000256" key="10">
    <source>
        <dbReference type="ARBA" id="ARBA00022884"/>
    </source>
</evidence>
<dbReference type="GO" id="GO:0045900">
    <property type="term" value="P:negative regulation of translational elongation"/>
    <property type="evidence" value="ECO:0007669"/>
    <property type="project" value="UniProtKB-UniRule"/>
</dbReference>
<dbReference type="GO" id="GO:0016887">
    <property type="term" value="F:ATP hydrolysis activity"/>
    <property type="evidence" value="ECO:0007669"/>
    <property type="project" value="UniProtKB-UniRule"/>
</dbReference>
<dbReference type="PROSITE" id="PS00211">
    <property type="entry name" value="ABC_TRANSPORTER_1"/>
    <property type="match status" value="1"/>
</dbReference>
<keyword evidence="2 12" id="KW-0963">Cytoplasm</keyword>
<evidence type="ECO:0000256" key="4">
    <source>
        <dbReference type="ARBA" id="ARBA00022730"/>
    </source>
</evidence>
<dbReference type="NCBIfam" id="NF008775">
    <property type="entry name" value="PRK11819.1"/>
    <property type="match status" value="1"/>
</dbReference>
<dbReference type="Pfam" id="PF12848">
    <property type="entry name" value="ABC_tran_Xtn"/>
    <property type="match status" value="1"/>
</dbReference>
<keyword evidence="4 12" id="KW-0699">rRNA-binding</keyword>
<dbReference type="PANTHER" id="PTHR43858:SF1">
    <property type="entry name" value="ABC TRANSPORTER-RELATED PROTEIN"/>
    <property type="match status" value="1"/>
</dbReference>
<name>A0A934KSI8_9FLAO</name>
<dbReference type="FunFam" id="3.40.50.300:FF:000011">
    <property type="entry name" value="Putative ABC transporter ATP-binding component"/>
    <property type="match status" value="1"/>
</dbReference>
<accession>A0A934KSI8</accession>
<dbReference type="NCBIfam" id="TIGR03719">
    <property type="entry name" value="ABC_ABC_ChvD"/>
    <property type="match status" value="1"/>
</dbReference>
<dbReference type="InterPro" id="IPR003593">
    <property type="entry name" value="AAA+_ATPase"/>
</dbReference>
<comment type="domain">
    <text evidence="12">The arm domain is inserted in the first ABC transporter domain. Probably contacts ribosomal protein L1.</text>
</comment>
<feature type="region of interest" description="PtIM" evidence="12">
    <location>
        <begin position="251"/>
        <end position="331"/>
    </location>
</feature>
<dbReference type="InterPro" id="IPR032781">
    <property type="entry name" value="ABC_tran_Xtn"/>
</dbReference>
<dbReference type="Proteomes" id="UP000662373">
    <property type="component" value="Unassembled WGS sequence"/>
</dbReference>
<dbReference type="InterPro" id="IPR017871">
    <property type="entry name" value="ABC_transporter-like_CS"/>
</dbReference>
<dbReference type="RefSeq" id="WP_199597510.1">
    <property type="nucleotide sequence ID" value="NZ_JAEHJZ010000007.1"/>
</dbReference>
<dbReference type="FunFam" id="3.40.50.300:FF:000183">
    <property type="entry name" value="ABC transporter ATP-binding protein yjjK"/>
    <property type="match status" value="1"/>
</dbReference>
<comment type="subunit">
    <text evidence="12">Monomer. Probably contacts ribosomal proteins L1, L5, L33 and S7, the 16S and 23S rRNA and the P-site containing tRNA(fMet).</text>
</comment>
<keyword evidence="11 12" id="KW-0648">Protein biosynthesis</keyword>
<sequence length="563" mass="63782">MSDDKKIIFSMRGLTKTFKGADTPVLKNIHLSFFYGAKIGILGLNGSGKSTLLKIIAGQDKNYQGDVTFLQDYSVGFLEQEPQLDDDKTVMEVVREGAAETVAILDEYNKINDMFGLEEVYSDTDKMEKLMNRQAELQDKIDASDAWELDTKLEIAMDALRTPDGDKKIGVLSGGERRRVALCRLLLQEPDVLLLDEPTNHLDAESVHWLEHHLSQYKGTIIAVTHDRYFLDNVAGWILELDRGEGIPWKGNYSSWLEQKSTRMAQESKTASKRQKTLERELDWVRQGAKGRQTKQKARLNNYDKLMSQDQKQLDEKLEIYIPNGPRLGTNVIEAVGVSKGFDDKLLYEDLNFNLPQAGIVGVIGPNGAGKTTIFKMIMGEETPDKGEFKVGDTAKIAYVDQKHSNIDPEKSIWQNFSDEQELVMMGGKQVNSRAYLSRFNFSGSEQNKKVKLLSGGERNRLHLAMTLREEGNVLLLDEPTNDLDVNTLRALEEGLENFAGCAVVISHDRWFLDRICTHILAFEGDSQVYFFEGSFSEYEENKKKRLGGDLTPKRIKYKKLVR</sequence>
<evidence type="ECO:0000256" key="3">
    <source>
        <dbReference type="ARBA" id="ARBA00022555"/>
    </source>
</evidence>
<comment type="caution">
    <text evidence="14">The sequence shown here is derived from an EMBL/GenBank/DDBJ whole genome shotgun (WGS) entry which is preliminary data.</text>
</comment>
<dbReference type="SUPFAM" id="SSF52540">
    <property type="entry name" value="P-loop containing nucleoside triphosphate hydrolases"/>
    <property type="match status" value="2"/>
</dbReference>
<evidence type="ECO:0000259" key="13">
    <source>
        <dbReference type="PROSITE" id="PS50893"/>
    </source>
</evidence>
<keyword evidence="8 12" id="KW-0067">ATP-binding</keyword>
<keyword evidence="15" id="KW-1185">Reference proteome</keyword>
<feature type="binding site" evidence="12">
    <location>
        <begin position="365"/>
        <end position="372"/>
    </location>
    <ligand>
        <name>ATP</name>
        <dbReference type="ChEBI" id="CHEBI:30616"/>
        <label>2</label>
    </ligand>
</feature>
<dbReference type="InterPro" id="IPR022374">
    <property type="entry name" value="EttA"/>
</dbReference>
<keyword evidence="10 12" id="KW-0694">RNA-binding</keyword>
<evidence type="ECO:0000313" key="15">
    <source>
        <dbReference type="Proteomes" id="UP000662373"/>
    </source>
</evidence>
<keyword evidence="7 12" id="KW-0378">Hydrolase</keyword>
<comment type="subcellular location">
    <subcellularLocation>
        <location evidence="12">Cytoplasm</location>
    </subcellularLocation>
    <text evidence="12">Associates with ribosomes and polysomes.</text>
</comment>
<reference evidence="14 15" key="1">
    <citation type="submission" date="2020-09" db="EMBL/GenBank/DDBJ databases">
        <title>Draft genome of Gelidibacter salicanalis PAMC21136.</title>
        <authorList>
            <person name="Park H."/>
        </authorList>
    </citation>
    <scope>NUCLEOTIDE SEQUENCE [LARGE SCALE GENOMIC DNA]</scope>
    <source>
        <strain evidence="14 15">PAMC21136</strain>
    </source>
</reference>
<evidence type="ECO:0000256" key="5">
    <source>
        <dbReference type="ARBA" id="ARBA00022737"/>
    </source>
</evidence>
<dbReference type="GO" id="GO:0000049">
    <property type="term" value="F:tRNA binding"/>
    <property type="evidence" value="ECO:0007669"/>
    <property type="project" value="UniProtKB-UniRule"/>
</dbReference>
<evidence type="ECO:0000256" key="9">
    <source>
        <dbReference type="ARBA" id="ARBA00022845"/>
    </source>
</evidence>
<evidence type="ECO:0000256" key="2">
    <source>
        <dbReference type="ARBA" id="ARBA00022490"/>
    </source>
</evidence>
<organism evidence="14 15">
    <name type="scientific">Gelidibacter salicanalis</name>
    <dbReference type="NCBI Taxonomy" id="291193"/>
    <lineage>
        <taxon>Bacteria</taxon>
        <taxon>Pseudomonadati</taxon>
        <taxon>Bacteroidota</taxon>
        <taxon>Flavobacteriia</taxon>
        <taxon>Flavobacteriales</taxon>
        <taxon>Flavobacteriaceae</taxon>
        <taxon>Gelidibacter</taxon>
    </lineage>
</organism>
<keyword evidence="5 12" id="KW-0677">Repeat</keyword>
<dbReference type="InterPro" id="IPR003439">
    <property type="entry name" value="ABC_transporter-like_ATP-bd"/>
</dbReference>
<dbReference type="InterPro" id="IPR027417">
    <property type="entry name" value="P-loop_NTPase"/>
</dbReference>
<comment type="function">
    <text evidence="12">A translation factor that gates the progression of the 70S ribosomal initiation complex (IC, containing tRNA(fMet) in the P-site) into the translation elongation cycle by using a mechanism sensitive to the ATP/ADP ratio. Binds to the 70S ribosome E-site where it modulates the state of the translating ribosome during subunit translocation. ATP hydrolysis probably frees it from the ribosome, which can enter the elongation phase.</text>
</comment>
<evidence type="ECO:0000256" key="7">
    <source>
        <dbReference type="ARBA" id="ARBA00022801"/>
    </source>
</evidence>
<evidence type="ECO:0000256" key="11">
    <source>
        <dbReference type="ARBA" id="ARBA00022917"/>
    </source>
</evidence>
<dbReference type="EC" id="3.6.1.-" evidence="12"/>
<comment type="catalytic activity">
    <reaction evidence="12">
        <text>ATP + H2O = ADP + phosphate + H(+)</text>
        <dbReference type="Rhea" id="RHEA:13065"/>
        <dbReference type="ChEBI" id="CHEBI:15377"/>
        <dbReference type="ChEBI" id="CHEBI:15378"/>
        <dbReference type="ChEBI" id="CHEBI:30616"/>
        <dbReference type="ChEBI" id="CHEBI:43474"/>
        <dbReference type="ChEBI" id="CHEBI:456216"/>
    </reaction>
</comment>
<comment type="caution">
    <text evidence="12">Lacks conserved residue(s) required for the propagation of feature annotation.</text>
</comment>
<dbReference type="GO" id="GO:0019843">
    <property type="term" value="F:rRNA binding"/>
    <property type="evidence" value="ECO:0007669"/>
    <property type="project" value="UniProtKB-UniRule"/>
</dbReference>
<dbReference type="EMBL" id="JAEHJZ010000007">
    <property type="protein sequence ID" value="MBJ7879918.1"/>
    <property type="molecule type" value="Genomic_DNA"/>
</dbReference>
<gene>
    <name evidence="12 14" type="primary">ettA</name>
    <name evidence="14" type="ORF">JEM65_04505</name>
</gene>
<dbReference type="SMART" id="SM00382">
    <property type="entry name" value="AAA"/>
    <property type="match status" value="2"/>
</dbReference>